<organism evidence="2">
    <name type="scientific">Laccaria bicolor (strain S238N-H82 / ATCC MYA-4686)</name>
    <name type="common">Bicoloured deceiver</name>
    <name type="synonym">Laccaria laccata var. bicolor</name>
    <dbReference type="NCBI Taxonomy" id="486041"/>
    <lineage>
        <taxon>Eukaryota</taxon>
        <taxon>Fungi</taxon>
        <taxon>Dikarya</taxon>
        <taxon>Basidiomycota</taxon>
        <taxon>Agaricomycotina</taxon>
        <taxon>Agaricomycetes</taxon>
        <taxon>Agaricomycetidae</taxon>
        <taxon>Agaricales</taxon>
        <taxon>Agaricineae</taxon>
        <taxon>Hydnangiaceae</taxon>
        <taxon>Laccaria</taxon>
    </lineage>
</organism>
<dbReference type="HOGENOM" id="CLU_166283_2_0_1"/>
<dbReference type="Proteomes" id="UP000001194">
    <property type="component" value="Unassembled WGS sequence"/>
</dbReference>
<reference evidence="1 2" key="1">
    <citation type="journal article" date="2008" name="Nature">
        <title>The genome of Laccaria bicolor provides insights into mycorrhizal symbiosis.</title>
        <authorList>
            <person name="Martin F."/>
            <person name="Aerts A."/>
            <person name="Ahren D."/>
            <person name="Brun A."/>
            <person name="Danchin E.G.J."/>
            <person name="Duchaussoy F."/>
            <person name="Gibon J."/>
            <person name="Kohler A."/>
            <person name="Lindquist E."/>
            <person name="Pereda V."/>
            <person name="Salamov A."/>
            <person name="Shapiro H.J."/>
            <person name="Wuyts J."/>
            <person name="Blaudez D."/>
            <person name="Buee M."/>
            <person name="Brokstein P."/>
            <person name="Canbaeck B."/>
            <person name="Cohen D."/>
            <person name="Courty P.E."/>
            <person name="Coutinho P.M."/>
            <person name="Delaruelle C."/>
            <person name="Detter J.C."/>
            <person name="Deveau A."/>
            <person name="DiFazio S."/>
            <person name="Duplessis S."/>
            <person name="Fraissinet-Tachet L."/>
            <person name="Lucic E."/>
            <person name="Frey-Klett P."/>
            <person name="Fourrey C."/>
            <person name="Feussner I."/>
            <person name="Gay G."/>
            <person name="Grimwood J."/>
            <person name="Hoegger P.J."/>
            <person name="Jain P."/>
            <person name="Kilaru S."/>
            <person name="Labbe J."/>
            <person name="Lin Y.C."/>
            <person name="Legue V."/>
            <person name="Le Tacon F."/>
            <person name="Marmeisse R."/>
            <person name="Melayah D."/>
            <person name="Montanini B."/>
            <person name="Muratet M."/>
            <person name="Nehls U."/>
            <person name="Niculita-Hirzel H."/>
            <person name="Oudot-Le Secq M.P."/>
            <person name="Peter M."/>
            <person name="Quesneville H."/>
            <person name="Rajashekar B."/>
            <person name="Reich M."/>
            <person name="Rouhier N."/>
            <person name="Schmutz J."/>
            <person name="Yin T."/>
            <person name="Chalot M."/>
            <person name="Henrissat B."/>
            <person name="Kuees U."/>
            <person name="Lucas S."/>
            <person name="Van de Peer Y."/>
            <person name="Podila G.K."/>
            <person name="Polle A."/>
            <person name="Pukkila P.J."/>
            <person name="Richardson P.M."/>
            <person name="Rouze P."/>
            <person name="Sanders I.R."/>
            <person name="Stajich J.E."/>
            <person name="Tunlid A."/>
            <person name="Tuskan G."/>
            <person name="Grigoriev I.V."/>
        </authorList>
    </citation>
    <scope>NUCLEOTIDE SEQUENCE [LARGE SCALE GENOMIC DNA]</scope>
    <source>
        <strain evidence="2">S238N-H82 / ATCC MYA-4686</strain>
    </source>
</reference>
<accession>B0E4V1</accession>
<name>B0E4V1_LACBS</name>
<proteinExistence type="predicted"/>
<keyword evidence="2" id="KW-1185">Reference proteome</keyword>
<sequence length="66" mass="7624">CIPPISFLPRKCATVDCNQSRTDPDIEGTELSHLGLVFCNLWNHFRPIQTGFFAYNLLYQYKPFVS</sequence>
<dbReference type="InParanoid" id="B0E4V1"/>
<dbReference type="GeneID" id="6086875"/>
<dbReference type="RefSeq" id="XP_001891219.1">
    <property type="nucleotide sequence ID" value="XM_001891184.1"/>
</dbReference>
<dbReference type="OrthoDB" id="3081444at2759"/>
<feature type="non-terminal residue" evidence="1">
    <location>
        <position position="1"/>
    </location>
</feature>
<dbReference type="KEGG" id="lbc:LACBIDRAFT_309962"/>
<evidence type="ECO:0000313" key="2">
    <source>
        <dbReference type="Proteomes" id="UP000001194"/>
    </source>
</evidence>
<dbReference type="EMBL" id="DS547508">
    <property type="protein sequence ID" value="EDQ98130.1"/>
    <property type="molecule type" value="Genomic_DNA"/>
</dbReference>
<evidence type="ECO:0000313" key="1">
    <source>
        <dbReference type="EMBL" id="EDQ98130.1"/>
    </source>
</evidence>
<gene>
    <name evidence="1" type="ORF">LACBIDRAFT_309962</name>
</gene>
<protein>
    <submittedName>
        <fullName evidence="1">Predicted protein</fullName>
    </submittedName>
</protein>
<dbReference type="AlphaFoldDB" id="B0E4V1"/>